<dbReference type="GO" id="GO:0016020">
    <property type="term" value="C:membrane"/>
    <property type="evidence" value="ECO:0007669"/>
    <property type="project" value="GOC"/>
</dbReference>
<dbReference type="GO" id="GO:0008915">
    <property type="term" value="F:lipid-A-disaccharide synthase activity"/>
    <property type="evidence" value="ECO:0007669"/>
    <property type="project" value="InterPro"/>
</dbReference>
<evidence type="ECO:0000256" key="2">
    <source>
        <dbReference type="ARBA" id="ARBA00008711"/>
    </source>
</evidence>
<dbReference type="InterPro" id="IPR001497">
    <property type="entry name" value="MethylDNA_cys_MeTrfase_AS"/>
</dbReference>
<dbReference type="InterPro" id="IPR036388">
    <property type="entry name" value="WH-like_DNA-bd_sf"/>
</dbReference>
<evidence type="ECO:0000256" key="3">
    <source>
        <dbReference type="ARBA" id="ARBA00011918"/>
    </source>
</evidence>
<proteinExistence type="inferred from homology"/>
<dbReference type="SUPFAM" id="SSF53756">
    <property type="entry name" value="UDP-Glycosyltransferase/glycogen phosphorylase"/>
    <property type="match status" value="1"/>
</dbReference>
<dbReference type="GO" id="GO:0003908">
    <property type="term" value="F:methylated-DNA-[protein]-cysteine S-methyltransferase activity"/>
    <property type="evidence" value="ECO:0007669"/>
    <property type="project" value="UniProtKB-EC"/>
</dbReference>
<dbReference type="GO" id="GO:0032259">
    <property type="term" value="P:methylation"/>
    <property type="evidence" value="ECO:0007669"/>
    <property type="project" value="UniProtKB-KW"/>
</dbReference>
<dbReference type="Pfam" id="PF01035">
    <property type="entry name" value="DNA_binding_1"/>
    <property type="match status" value="1"/>
</dbReference>
<dbReference type="InterPro" id="IPR036217">
    <property type="entry name" value="MethylDNA_cys_MeTrfase_DNAb"/>
</dbReference>
<keyword evidence="5 12" id="KW-0489">Methyltransferase</keyword>
<dbReference type="PANTHER" id="PTHR10815:SF13">
    <property type="entry name" value="METHYLATED-DNA--PROTEIN-CYSTEINE METHYLTRANSFERASE"/>
    <property type="match status" value="1"/>
</dbReference>
<reference evidence="12" key="1">
    <citation type="submission" date="2019-08" db="EMBL/GenBank/DDBJ databases">
        <authorList>
            <person name="Kucharzyk K."/>
            <person name="Murdoch R.W."/>
            <person name="Higgins S."/>
            <person name="Loffler F."/>
        </authorList>
    </citation>
    <scope>NUCLEOTIDE SEQUENCE</scope>
</reference>
<protein>
    <recommendedName>
        <fullName evidence="3">methylated-DNA--[protein]-cysteine S-methyltransferase</fullName>
        <ecNumber evidence="3">2.1.1.63</ecNumber>
    </recommendedName>
</protein>
<dbReference type="EMBL" id="VSSQ01018235">
    <property type="protein sequence ID" value="MPM61246.1"/>
    <property type="molecule type" value="Genomic_DNA"/>
</dbReference>
<dbReference type="Gene3D" id="1.10.10.10">
    <property type="entry name" value="Winged helix-like DNA-binding domain superfamily/Winged helix DNA-binding domain"/>
    <property type="match status" value="1"/>
</dbReference>
<dbReference type="SUPFAM" id="SSF53155">
    <property type="entry name" value="Methylated DNA-protein cysteine methyltransferase domain"/>
    <property type="match status" value="1"/>
</dbReference>
<comment type="similarity">
    <text evidence="2">Belongs to the MGMT family.</text>
</comment>
<name>A0A645B858_9ZZZZ</name>
<dbReference type="Pfam" id="PF02684">
    <property type="entry name" value="LpxB"/>
    <property type="match status" value="1"/>
</dbReference>
<dbReference type="InterPro" id="IPR036631">
    <property type="entry name" value="MGMT_N_sf"/>
</dbReference>
<dbReference type="GO" id="GO:0006281">
    <property type="term" value="P:DNA repair"/>
    <property type="evidence" value="ECO:0007669"/>
    <property type="project" value="UniProtKB-KW"/>
</dbReference>
<accession>A0A645B858</accession>
<dbReference type="FunFam" id="1.10.10.10:FF:000214">
    <property type="entry name" value="Methylated-DNA--protein-cysteine methyltransferase"/>
    <property type="match status" value="1"/>
</dbReference>
<keyword evidence="7" id="KW-0227">DNA damage</keyword>
<evidence type="ECO:0000259" key="10">
    <source>
        <dbReference type="Pfam" id="PF01035"/>
    </source>
</evidence>
<dbReference type="SUPFAM" id="SSF46767">
    <property type="entry name" value="Methylated DNA-protein cysteine methyltransferase, C-terminal domain"/>
    <property type="match status" value="1"/>
</dbReference>
<gene>
    <name evidence="12" type="primary">ogt_36</name>
    <name evidence="12" type="ORF">SDC9_108104</name>
</gene>
<keyword evidence="8" id="KW-0234">DNA repair</keyword>
<evidence type="ECO:0000256" key="1">
    <source>
        <dbReference type="ARBA" id="ARBA00001286"/>
    </source>
</evidence>
<comment type="caution">
    <text evidence="12">The sequence shown here is derived from an EMBL/GenBank/DDBJ whole genome shotgun (WGS) entry which is preliminary data.</text>
</comment>
<evidence type="ECO:0000256" key="4">
    <source>
        <dbReference type="ARBA" id="ARBA00022490"/>
    </source>
</evidence>
<feature type="domain" description="Methylated-DNA-[protein]-cysteine S-methyltransferase DNA binding" evidence="10">
    <location>
        <begin position="282"/>
        <end position="362"/>
    </location>
</feature>
<evidence type="ECO:0000256" key="5">
    <source>
        <dbReference type="ARBA" id="ARBA00022603"/>
    </source>
</evidence>
<dbReference type="Pfam" id="PF02870">
    <property type="entry name" value="Methyltransf_1N"/>
    <property type="match status" value="1"/>
</dbReference>
<dbReference type="InterPro" id="IPR023546">
    <property type="entry name" value="MGMT"/>
</dbReference>
<evidence type="ECO:0000256" key="6">
    <source>
        <dbReference type="ARBA" id="ARBA00022679"/>
    </source>
</evidence>
<evidence type="ECO:0000313" key="12">
    <source>
        <dbReference type="EMBL" id="MPM61246.1"/>
    </source>
</evidence>
<dbReference type="InterPro" id="IPR008332">
    <property type="entry name" value="MethylG_MeTrfase_N"/>
</dbReference>
<dbReference type="GO" id="GO:0009245">
    <property type="term" value="P:lipid A biosynthetic process"/>
    <property type="evidence" value="ECO:0007669"/>
    <property type="project" value="InterPro"/>
</dbReference>
<dbReference type="EC" id="2.1.1.63" evidence="3"/>
<sequence>MNESGESFRKRCQLDERPIIALLAGSRSNEVKTLMPIFIQLQDRFPEYQLVLAGVNSIGRDIYNKYLSGTNIRILFGETYPILLHAKASALCSGTASLEAALIGTPQVVCYRANAITAAIVRILIKVKYVSLTNLIFNQPVVKELLQNDCNVENISRELERILSDKEQAKIRKRYEKLRKVLGEAHASKNIAKAMVNELQTIMDANRFFRYYSSPMGFFKLIADSESLIEIRYIHKEDELALNIKGAVKSNSILDETAHQLDEYFSEKRKEFDLPIKLSGTAFQKRVWKELSMIPYGKVKTYGEIATLVETKDASRAVGNACRMNPLPIVIPCHRVVGANNKLTGFNMGIDKKSYLLGLEKVFDNSDTNLFNANINQDK</sequence>
<evidence type="ECO:0000256" key="9">
    <source>
        <dbReference type="ARBA" id="ARBA00049348"/>
    </source>
</evidence>
<evidence type="ECO:0000256" key="8">
    <source>
        <dbReference type="ARBA" id="ARBA00023204"/>
    </source>
</evidence>
<dbReference type="HAMAP" id="MF_00772">
    <property type="entry name" value="OGT"/>
    <property type="match status" value="1"/>
</dbReference>
<evidence type="ECO:0000256" key="7">
    <source>
        <dbReference type="ARBA" id="ARBA00022763"/>
    </source>
</evidence>
<dbReference type="PANTHER" id="PTHR10815">
    <property type="entry name" value="METHYLATED-DNA--PROTEIN-CYSTEINE METHYLTRANSFERASE"/>
    <property type="match status" value="1"/>
</dbReference>
<organism evidence="12">
    <name type="scientific">bioreactor metagenome</name>
    <dbReference type="NCBI Taxonomy" id="1076179"/>
    <lineage>
        <taxon>unclassified sequences</taxon>
        <taxon>metagenomes</taxon>
        <taxon>ecological metagenomes</taxon>
    </lineage>
</organism>
<dbReference type="InterPro" id="IPR014048">
    <property type="entry name" value="MethylDNA_cys_MeTrfase_DNA-bd"/>
</dbReference>
<dbReference type="Gene3D" id="3.30.160.70">
    <property type="entry name" value="Methylated DNA-protein cysteine methyltransferase domain"/>
    <property type="match status" value="1"/>
</dbReference>
<dbReference type="InterPro" id="IPR003835">
    <property type="entry name" value="Glyco_trans_19"/>
</dbReference>
<keyword evidence="6 12" id="KW-0808">Transferase</keyword>
<comment type="catalytic activity">
    <reaction evidence="1">
        <text>a 4-O-methyl-thymidine in DNA + L-cysteinyl-[protein] = a thymidine in DNA + S-methyl-L-cysteinyl-[protein]</text>
        <dbReference type="Rhea" id="RHEA:53428"/>
        <dbReference type="Rhea" id="RHEA-COMP:10131"/>
        <dbReference type="Rhea" id="RHEA-COMP:10132"/>
        <dbReference type="Rhea" id="RHEA-COMP:13555"/>
        <dbReference type="Rhea" id="RHEA-COMP:13556"/>
        <dbReference type="ChEBI" id="CHEBI:29950"/>
        <dbReference type="ChEBI" id="CHEBI:82612"/>
        <dbReference type="ChEBI" id="CHEBI:137386"/>
        <dbReference type="ChEBI" id="CHEBI:137387"/>
        <dbReference type="EC" id="2.1.1.63"/>
    </reaction>
</comment>
<feature type="domain" description="Methylguanine DNA methyltransferase ribonuclease-like" evidence="11">
    <location>
        <begin position="210"/>
        <end position="278"/>
    </location>
</feature>
<dbReference type="NCBIfam" id="TIGR00589">
    <property type="entry name" value="ogt"/>
    <property type="match status" value="1"/>
</dbReference>
<dbReference type="CDD" id="cd06445">
    <property type="entry name" value="ATase"/>
    <property type="match status" value="1"/>
</dbReference>
<comment type="catalytic activity">
    <reaction evidence="9">
        <text>a 6-O-methyl-2'-deoxyguanosine in DNA + L-cysteinyl-[protein] = S-methyl-L-cysteinyl-[protein] + a 2'-deoxyguanosine in DNA</text>
        <dbReference type="Rhea" id="RHEA:24000"/>
        <dbReference type="Rhea" id="RHEA-COMP:10131"/>
        <dbReference type="Rhea" id="RHEA-COMP:10132"/>
        <dbReference type="Rhea" id="RHEA-COMP:11367"/>
        <dbReference type="Rhea" id="RHEA-COMP:11368"/>
        <dbReference type="ChEBI" id="CHEBI:29950"/>
        <dbReference type="ChEBI" id="CHEBI:82612"/>
        <dbReference type="ChEBI" id="CHEBI:85445"/>
        <dbReference type="ChEBI" id="CHEBI:85448"/>
        <dbReference type="EC" id="2.1.1.63"/>
    </reaction>
</comment>
<dbReference type="AlphaFoldDB" id="A0A645B858"/>
<evidence type="ECO:0000259" key="11">
    <source>
        <dbReference type="Pfam" id="PF02870"/>
    </source>
</evidence>
<keyword evidence="4" id="KW-0963">Cytoplasm</keyword>
<dbReference type="PROSITE" id="PS00374">
    <property type="entry name" value="MGMT"/>
    <property type="match status" value="1"/>
</dbReference>